<name>A0AAW1JRN6_SAPOF</name>
<feature type="compositionally biased region" description="Low complexity" evidence="1">
    <location>
        <begin position="62"/>
        <end position="71"/>
    </location>
</feature>
<dbReference type="EMBL" id="JBDFQZ010000007">
    <property type="protein sequence ID" value="KAK9707262.1"/>
    <property type="molecule type" value="Genomic_DNA"/>
</dbReference>
<gene>
    <name evidence="2" type="ORF">RND81_07G184800</name>
</gene>
<accession>A0AAW1JRN6</accession>
<feature type="compositionally biased region" description="Basic and acidic residues" evidence="1">
    <location>
        <begin position="1"/>
        <end position="16"/>
    </location>
</feature>
<dbReference type="PANTHER" id="PTHR34539:SF3">
    <property type="entry name" value="NAC DOMAIN-CONTAINING PROTEIN"/>
    <property type="match status" value="1"/>
</dbReference>
<dbReference type="Proteomes" id="UP001443914">
    <property type="component" value="Unassembled WGS sequence"/>
</dbReference>
<evidence type="ECO:0000313" key="2">
    <source>
        <dbReference type="EMBL" id="KAK9707262.1"/>
    </source>
</evidence>
<organism evidence="2 3">
    <name type="scientific">Saponaria officinalis</name>
    <name type="common">Common soapwort</name>
    <name type="synonym">Lychnis saponaria</name>
    <dbReference type="NCBI Taxonomy" id="3572"/>
    <lineage>
        <taxon>Eukaryota</taxon>
        <taxon>Viridiplantae</taxon>
        <taxon>Streptophyta</taxon>
        <taxon>Embryophyta</taxon>
        <taxon>Tracheophyta</taxon>
        <taxon>Spermatophyta</taxon>
        <taxon>Magnoliopsida</taxon>
        <taxon>eudicotyledons</taxon>
        <taxon>Gunneridae</taxon>
        <taxon>Pentapetalae</taxon>
        <taxon>Caryophyllales</taxon>
        <taxon>Caryophyllaceae</taxon>
        <taxon>Caryophylleae</taxon>
        <taxon>Saponaria</taxon>
    </lineage>
</organism>
<sequence length="159" mass="17784">MEKIEEISSLKRQREVENEENDDVYKRQKSYKDIITLLEKDEDDQNDDVSSLISTLQEEIISPSSTEPVSVESDRVFSGSAGPGSEEVIKHLLEASDDELGIPSISGENSGTEMDGWDLEVGGHVDGGDLLFSVGEGLWEFEDHEANNYYSFLQSEIFM</sequence>
<evidence type="ECO:0000313" key="3">
    <source>
        <dbReference type="Proteomes" id="UP001443914"/>
    </source>
</evidence>
<evidence type="ECO:0000256" key="1">
    <source>
        <dbReference type="SAM" id="MobiDB-lite"/>
    </source>
</evidence>
<dbReference type="PANTHER" id="PTHR34539">
    <property type="entry name" value="T6J4.11 PROTEIN"/>
    <property type="match status" value="1"/>
</dbReference>
<keyword evidence="3" id="KW-1185">Reference proteome</keyword>
<feature type="region of interest" description="Disordered" evidence="1">
    <location>
        <begin position="62"/>
        <end position="83"/>
    </location>
</feature>
<protein>
    <submittedName>
        <fullName evidence="2">Uncharacterized protein</fullName>
    </submittedName>
</protein>
<feature type="region of interest" description="Disordered" evidence="1">
    <location>
        <begin position="1"/>
        <end position="24"/>
    </location>
</feature>
<dbReference type="AlphaFoldDB" id="A0AAW1JRN6"/>
<proteinExistence type="predicted"/>
<comment type="caution">
    <text evidence="2">The sequence shown here is derived from an EMBL/GenBank/DDBJ whole genome shotgun (WGS) entry which is preliminary data.</text>
</comment>
<reference evidence="2" key="1">
    <citation type="submission" date="2024-03" db="EMBL/GenBank/DDBJ databases">
        <title>WGS assembly of Saponaria officinalis var. Norfolk2.</title>
        <authorList>
            <person name="Jenkins J."/>
            <person name="Shu S."/>
            <person name="Grimwood J."/>
            <person name="Barry K."/>
            <person name="Goodstein D."/>
            <person name="Schmutz J."/>
            <person name="Leebens-Mack J."/>
            <person name="Osbourn A."/>
        </authorList>
    </citation>
    <scope>NUCLEOTIDE SEQUENCE [LARGE SCALE GENOMIC DNA]</scope>
    <source>
        <strain evidence="2">JIC</strain>
    </source>
</reference>